<keyword evidence="2" id="KW-0346">Stress response</keyword>
<dbReference type="EMBL" id="CP006935">
    <property type="protein sequence ID" value="AHC39912.1"/>
    <property type="molecule type" value="Genomic_DNA"/>
</dbReference>
<evidence type="ECO:0000256" key="4">
    <source>
        <dbReference type="SAM" id="Coils"/>
    </source>
</evidence>
<comment type="function">
    <text evidence="2">Participates actively in the response to hyperosmotic and heat shock by preventing the aggregation of stress-denatured proteins, in association with DnaK and GrpE. It is the nucleotide exchange factor for DnaK and may function as a thermosensor. Unfolded proteins bind initially to DnaJ; upon interaction with the DnaJ-bound protein, DnaK hydrolyzes its bound ATP, resulting in the formation of a stable complex. GrpE releases ADP from DnaK; ATP binding to DnaK triggers the release of the substrate protein, thus completing the reaction cycle. Several rounds of ATP-dependent interactions between DnaJ, DnaK and GrpE are required for fully efficient folding.</text>
</comment>
<comment type="subunit">
    <text evidence="2">Homodimer.</text>
</comment>
<organism evidence="5 6">
    <name type="scientific">Mycoplasma ovis str. Michigan</name>
    <dbReference type="NCBI Taxonomy" id="1415773"/>
    <lineage>
        <taxon>Bacteria</taxon>
        <taxon>Bacillati</taxon>
        <taxon>Mycoplasmatota</taxon>
        <taxon>Mollicutes</taxon>
        <taxon>Mycoplasmataceae</taxon>
        <taxon>Mycoplasma</taxon>
    </lineage>
</organism>
<evidence type="ECO:0000256" key="2">
    <source>
        <dbReference type="HAMAP-Rule" id="MF_01151"/>
    </source>
</evidence>
<dbReference type="PRINTS" id="PR00773">
    <property type="entry name" value="GRPEPROTEIN"/>
</dbReference>
<dbReference type="Proteomes" id="UP000018745">
    <property type="component" value="Chromosome"/>
</dbReference>
<proteinExistence type="inferred from homology"/>
<keyword evidence="6" id="KW-1185">Reference proteome</keyword>
<keyword evidence="2" id="KW-0963">Cytoplasm</keyword>
<dbReference type="PANTHER" id="PTHR21237:SF23">
    <property type="entry name" value="GRPE PROTEIN HOMOLOG, MITOCHONDRIAL"/>
    <property type="match status" value="1"/>
</dbReference>
<evidence type="ECO:0000256" key="3">
    <source>
        <dbReference type="RuleBase" id="RU004478"/>
    </source>
</evidence>
<comment type="similarity">
    <text evidence="2 3">Belongs to the GrpE family.</text>
</comment>
<accession>A0ABM5P0J2</accession>
<dbReference type="InterPro" id="IPR009012">
    <property type="entry name" value="GrpE_head"/>
</dbReference>
<dbReference type="PANTHER" id="PTHR21237">
    <property type="entry name" value="GRPE PROTEIN"/>
    <property type="match status" value="1"/>
</dbReference>
<feature type="coiled-coil region" evidence="4">
    <location>
        <begin position="32"/>
        <end position="99"/>
    </location>
</feature>
<reference evidence="5 6" key="1">
    <citation type="journal article" date="2014" name="Genome Announc.">
        <title>Complete Genome Sequence of Mycoplasma ovis Strain Michigan, a Hemoplasma of Sheep with Two Distinct 16S rRNA Genes.</title>
        <authorList>
            <person name="Deshuillers P.L."/>
            <person name="Santos A.P."/>
            <person name="do Nascimento N.C."/>
            <person name="Hampel J.A."/>
            <person name="Bergin I.L."/>
            <person name="Dyson M.C."/>
            <person name="Messick J.B."/>
        </authorList>
    </citation>
    <scope>NUCLEOTIDE SEQUENCE [LARGE SCALE GENOMIC DNA]</scope>
    <source>
        <strain evidence="5 6">Michigan</strain>
    </source>
</reference>
<evidence type="ECO:0000256" key="1">
    <source>
        <dbReference type="ARBA" id="ARBA00023186"/>
    </source>
</evidence>
<dbReference type="InterPro" id="IPR000740">
    <property type="entry name" value="GrpE"/>
</dbReference>
<dbReference type="SUPFAM" id="SSF51064">
    <property type="entry name" value="Head domain of nucleotide exchange factor GrpE"/>
    <property type="match status" value="1"/>
</dbReference>
<dbReference type="Gene3D" id="2.30.22.10">
    <property type="entry name" value="Head domain of nucleotide exchange factor GrpE"/>
    <property type="match status" value="1"/>
</dbReference>
<dbReference type="HAMAP" id="MF_01151">
    <property type="entry name" value="GrpE"/>
    <property type="match status" value="1"/>
</dbReference>
<dbReference type="Pfam" id="PF01025">
    <property type="entry name" value="GrpE"/>
    <property type="match status" value="1"/>
</dbReference>
<keyword evidence="4" id="KW-0175">Coiled coil</keyword>
<keyword evidence="1 2" id="KW-0143">Chaperone</keyword>
<evidence type="ECO:0000313" key="6">
    <source>
        <dbReference type="Proteomes" id="UP000018745"/>
    </source>
</evidence>
<comment type="subcellular location">
    <subcellularLocation>
        <location evidence="2">Cytoplasm</location>
    </subcellularLocation>
</comment>
<sequence length="208" mass="24477">MCFKKKTKEEEKKTKAKTTENLDLELLSEKSEDIKDKKIQELEKRIKELEAREEQFREDLNKKFLDTIQKKSEEASALIKEKEKEIEKKYSLQQEEQKKYLYESQLTELVNIVSRLESVLCSAPSSEEVKKYLSGFKMFLTQFESLFQSFNINQIIPVVGQEFDSEIMESLETDKVEEGKRNKILEVFSKGYKLNQRVIKLAQVKVGI</sequence>
<evidence type="ECO:0000313" key="5">
    <source>
        <dbReference type="EMBL" id="AHC39912.1"/>
    </source>
</evidence>
<gene>
    <name evidence="2" type="primary">grpE</name>
    <name evidence="5" type="ORF">OVS_01615</name>
</gene>
<protein>
    <recommendedName>
        <fullName evidence="2">Protein GrpE</fullName>
    </recommendedName>
    <alternativeName>
        <fullName evidence="2">HSP-70 cofactor</fullName>
    </alternativeName>
</protein>
<dbReference type="RefSeq" id="WP_024071109.1">
    <property type="nucleotide sequence ID" value="NC_023062.1"/>
</dbReference>
<name>A0ABM5P0J2_9MOLU</name>